<keyword evidence="3" id="KW-0732">Signal</keyword>
<feature type="compositionally biased region" description="Gly residues" evidence="2">
    <location>
        <begin position="160"/>
        <end position="183"/>
    </location>
</feature>
<feature type="signal peptide" evidence="3">
    <location>
        <begin position="1"/>
        <end position="19"/>
    </location>
</feature>
<keyword evidence="7" id="KW-1185">Reference proteome</keyword>
<evidence type="ECO:0000256" key="1">
    <source>
        <dbReference type="PROSITE-ProRule" id="PRU00175"/>
    </source>
</evidence>
<dbReference type="EMBL" id="VDEP01000070">
    <property type="protein sequence ID" value="KAA1133853.1"/>
    <property type="molecule type" value="Genomic_DNA"/>
</dbReference>
<dbReference type="EMBL" id="VSWC01000053">
    <property type="protein sequence ID" value="KAA1101926.1"/>
    <property type="molecule type" value="Genomic_DNA"/>
</dbReference>
<comment type="caution">
    <text evidence="5">The sequence shown here is derived from an EMBL/GenBank/DDBJ whole genome shotgun (WGS) entry which is preliminary data.</text>
</comment>
<dbReference type="GO" id="GO:0008270">
    <property type="term" value="F:zinc ion binding"/>
    <property type="evidence" value="ECO:0007669"/>
    <property type="project" value="UniProtKB-KW"/>
</dbReference>
<evidence type="ECO:0000313" key="6">
    <source>
        <dbReference type="EMBL" id="KAA1133853.1"/>
    </source>
</evidence>
<dbReference type="OrthoDB" id="10516236at2759"/>
<feature type="compositionally biased region" description="Low complexity" evidence="2">
    <location>
        <begin position="209"/>
        <end position="226"/>
    </location>
</feature>
<evidence type="ECO:0000313" key="8">
    <source>
        <dbReference type="Proteomes" id="UP000325313"/>
    </source>
</evidence>
<dbReference type="InterPro" id="IPR001841">
    <property type="entry name" value="Znf_RING"/>
</dbReference>
<dbReference type="AlphaFoldDB" id="A0A5B0PLP2"/>
<dbReference type="Pfam" id="PF13639">
    <property type="entry name" value="zf-RING_2"/>
    <property type="match status" value="1"/>
</dbReference>
<evidence type="ECO:0000313" key="5">
    <source>
        <dbReference type="EMBL" id="KAA1101926.1"/>
    </source>
</evidence>
<dbReference type="PROSITE" id="PS50089">
    <property type="entry name" value="ZF_RING_2"/>
    <property type="match status" value="1"/>
</dbReference>
<evidence type="ECO:0000256" key="3">
    <source>
        <dbReference type="SAM" id="SignalP"/>
    </source>
</evidence>
<evidence type="ECO:0000256" key="2">
    <source>
        <dbReference type="SAM" id="MobiDB-lite"/>
    </source>
</evidence>
<gene>
    <name evidence="5" type="ORF">PGT21_033586</name>
    <name evidence="6" type="ORF">PGTUg99_025544</name>
</gene>
<sequence length="296" mass="31575">MFLNTTIFLLLQAVYQSTAGTSVDLAGKVDKLNQSSNPQAISASPSVISSSYTVPISRPNTLHRHSKRAKSIGPCQLCGKKVKEVQKSTIWSCDHIFHHKCVDKLILANKKDCPQCPVKTVESSSEEKTPSISQSSHQAPQSGHATMPANLGGNGPPPGYGYGQQPGYGGYGYGPQPGYGGPPMHGTSGHPQYGHGSYGPQPGYGGPPMHGTSGHPQYGHGSYGPQPGYGGPPMHGQIPMYGAPGYPQSEQESYSGFWNLFGSQPKQHSLSSYPTYRGGPIPEGHKVVCYYEDEED</sequence>
<reference evidence="7 8" key="1">
    <citation type="submission" date="2019-05" db="EMBL/GenBank/DDBJ databases">
        <title>Emergence of the Ug99 lineage of the wheat stem rust pathogen through somatic hybridization.</title>
        <authorList>
            <person name="Li F."/>
            <person name="Upadhyaya N.M."/>
            <person name="Sperschneider J."/>
            <person name="Matny O."/>
            <person name="Nguyen-Phuc H."/>
            <person name="Mago R."/>
            <person name="Raley C."/>
            <person name="Miller M.E."/>
            <person name="Silverstein K.A.T."/>
            <person name="Henningsen E."/>
            <person name="Hirsch C.D."/>
            <person name="Visser B."/>
            <person name="Pretorius Z.A."/>
            <person name="Steffenson B.J."/>
            <person name="Schwessinger B."/>
            <person name="Dodds P.N."/>
            <person name="Figueroa M."/>
        </authorList>
    </citation>
    <scope>NUCLEOTIDE SEQUENCE [LARGE SCALE GENOMIC DNA]</scope>
    <source>
        <strain evidence="5">21-0</strain>
        <strain evidence="6 8">Ug99</strain>
    </source>
</reference>
<feature type="compositionally biased region" description="Low complexity" evidence="2">
    <location>
        <begin position="191"/>
        <end position="201"/>
    </location>
</feature>
<dbReference type="Proteomes" id="UP000325313">
    <property type="component" value="Unassembled WGS sequence"/>
</dbReference>
<keyword evidence="1" id="KW-0479">Metal-binding</keyword>
<feature type="domain" description="RING-type" evidence="4">
    <location>
        <begin position="75"/>
        <end position="116"/>
    </location>
</feature>
<dbReference type="Proteomes" id="UP000324748">
    <property type="component" value="Unassembled WGS sequence"/>
</dbReference>
<organism evidence="5 7">
    <name type="scientific">Puccinia graminis f. sp. tritici</name>
    <dbReference type="NCBI Taxonomy" id="56615"/>
    <lineage>
        <taxon>Eukaryota</taxon>
        <taxon>Fungi</taxon>
        <taxon>Dikarya</taxon>
        <taxon>Basidiomycota</taxon>
        <taxon>Pucciniomycotina</taxon>
        <taxon>Pucciniomycetes</taxon>
        <taxon>Pucciniales</taxon>
        <taxon>Pucciniaceae</taxon>
        <taxon>Puccinia</taxon>
    </lineage>
</organism>
<dbReference type="InterPro" id="IPR013083">
    <property type="entry name" value="Znf_RING/FYVE/PHD"/>
</dbReference>
<keyword evidence="1" id="KW-0863">Zinc-finger</keyword>
<dbReference type="Gene3D" id="3.30.40.10">
    <property type="entry name" value="Zinc/RING finger domain, C3HC4 (zinc finger)"/>
    <property type="match status" value="1"/>
</dbReference>
<feature type="region of interest" description="Disordered" evidence="2">
    <location>
        <begin position="122"/>
        <end position="232"/>
    </location>
</feature>
<feature type="compositionally biased region" description="Polar residues" evidence="2">
    <location>
        <begin position="130"/>
        <end position="144"/>
    </location>
</feature>
<feature type="chain" id="PRO_5033474179" description="RING-type domain-containing protein" evidence="3">
    <location>
        <begin position="20"/>
        <end position="296"/>
    </location>
</feature>
<evidence type="ECO:0000259" key="4">
    <source>
        <dbReference type="PROSITE" id="PS50089"/>
    </source>
</evidence>
<accession>A0A5B0PLP2</accession>
<evidence type="ECO:0000313" key="7">
    <source>
        <dbReference type="Proteomes" id="UP000324748"/>
    </source>
</evidence>
<dbReference type="SUPFAM" id="SSF57850">
    <property type="entry name" value="RING/U-box"/>
    <property type="match status" value="1"/>
</dbReference>
<proteinExistence type="predicted"/>
<keyword evidence="1" id="KW-0862">Zinc</keyword>
<protein>
    <recommendedName>
        <fullName evidence="4">RING-type domain-containing protein</fullName>
    </recommendedName>
</protein>
<name>A0A5B0PLP2_PUCGR</name>